<proteinExistence type="predicted"/>
<accession>A0A5B7GWA0</accession>
<dbReference type="EMBL" id="VSRR010019154">
    <property type="protein sequence ID" value="MPC61956.1"/>
    <property type="molecule type" value="Genomic_DNA"/>
</dbReference>
<evidence type="ECO:0000313" key="2">
    <source>
        <dbReference type="Proteomes" id="UP000324222"/>
    </source>
</evidence>
<name>A0A5B7GWA0_PORTR</name>
<keyword evidence="2" id="KW-1185">Reference proteome</keyword>
<dbReference type="Proteomes" id="UP000324222">
    <property type="component" value="Unassembled WGS sequence"/>
</dbReference>
<reference evidence="1 2" key="1">
    <citation type="submission" date="2019-05" db="EMBL/GenBank/DDBJ databases">
        <title>Another draft genome of Portunus trituberculatus and its Hox gene families provides insights of decapod evolution.</title>
        <authorList>
            <person name="Jeong J.-H."/>
            <person name="Song I."/>
            <person name="Kim S."/>
            <person name="Choi T."/>
            <person name="Kim D."/>
            <person name="Ryu S."/>
            <person name="Kim W."/>
        </authorList>
    </citation>
    <scope>NUCLEOTIDE SEQUENCE [LARGE SCALE GENOMIC DNA]</scope>
    <source>
        <tissue evidence="1">Muscle</tissue>
    </source>
</reference>
<protein>
    <submittedName>
        <fullName evidence="1">Uncharacterized protein</fullName>
    </submittedName>
</protein>
<organism evidence="1 2">
    <name type="scientific">Portunus trituberculatus</name>
    <name type="common">Swimming crab</name>
    <name type="synonym">Neptunus trituberculatus</name>
    <dbReference type="NCBI Taxonomy" id="210409"/>
    <lineage>
        <taxon>Eukaryota</taxon>
        <taxon>Metazoa</taxon>
        <taxon>Ecdysozoa</taxon>
        <taxon>Arthropoda</taxon>
        <taxon>Crustacea</taxon>
        <taxon>Multicrustacea</taxon>
        <taxon>Malacostraca</taxon>
        <taxon>Eumalacostraca</taxon>
        <taxon>Eucarida</taxon>
        <taxon>Decapoda</taxon>
        <taxon>Pleocyemata</taxon>
        <taxon>Brachyura</taxon>
        <taxon>Eubrachyura</taxon>
        <taxon>Portunoidea</taxon>
        <taxon>Portunidae</taxon>
        <taxon>Portuninae</taxon>
        <taxon>Portunus</taxon>
    </lineage>
</organism>
<dbReference type="AlphaFoldDB" id="A0A5B7GWA0"/>
<sequence length="67" mass="7201">MTAYLSQPLTRGCAGGGLAVVVVVVATIEAAEAGDNLRSSVMLRVKLQRECFHEYHPAREVLGKSDE</sequence>
<comment type="caution">
    <text evidence="1">The sequence shown here is derived from an EMBL/GenBank/DDBJ whole genome shotgun (WGS) entry which is preliminary data.</text>
</comment>
<gene>
    <name evidence="1" type="ORF">E2C01_056035</name>
</gene>
<evidence type="ECO:0000313" key="1">
    <source>
        <dbReference type="EMBL" id="MPC61956.1"/>
    </source>
</evidence>